<organism evidence="1 2">
    <name type="scientific">Streptomyces finlayi</name>
    <dbReference type="NCBI Taxonomy" id="67296"/>
    <lineage>
        <taxon>Bacteria</taxon>
        <taxon>Bacillati</taxon>
        <taxon>Actinomycetota</taxon>
        <taxon>Actinomycetes</taxon>
        <taxon>Kitasatosporales</taxon>
        <taxon>Streptomycetaceae</taxon>
        <taxon>Streptomyces</taxon>
    </lineage>
</organism>
<protein>
    <submittedName>
        <fullName evidence="1">Uncharacterized protein</fullName>
    </submittedName>
</protein>
<dbReference type="EMBL" id="CP045702">
    <property type="protein sequence ID" value="QNE74185.1"/>
    <property type="molecule type" value="Genomic_DNA"/>
</dbReference>
<sequence length="142" mass="15547">MQARSAVMDFSGADRHAAAVDGLGRRYELPLAGLFTHWYRALRVAETGTFEKAEAACRAAAAGLDGAGMPGLERGLLPLTLLCLRMRHGEPYGSDPDADWGPHEPWVTPLRLLEDGRHTEAGKLLRKLPDPPRVCCRRLFGT</sequence>
<dbReference type="AlphaFoldDB" id="A0A7G7BFS0"/>
<keyword evidence="2" id="KW-1185">Reference proteome</keyword>
<evidence type="ECO:0000313" key="1">
    <source>
        <dbReference type="EMBL" id="QNE74185.1"/>
    </source>
</evidence>
<gene>
    <name evidence="1" type="ORF">F0344_05800</name>
</gene>
<proteinExistence type="predicted"/>
<evidence type="ECO:0000313" key="2">
    <source>
        <dbReference type="Proteomes" id="UP000515307"/>
    </source>
</evidence>
<dbReference type="KEGG" id="sfiy:F0344_05800"/>
<name>A0A7G7BFS0_9ACTN</name>
<reference evidence="2" key="1">
    <citation type="submission" date="2019-10" db="EMBL/GenBank/DDBJ databases">
        <title>Antimicrobial potential of Antarctic Bacteria.</title>
        <authorList>
            <person name="Benaud N."/>
            <person name="Edwards R.J."/>
            <person name="Ferrari B.C."/>
        </authorList>
    </citation>
    <scope>NUCLEOTIDE SEQUENCE [LARGE SCALE GENOMIC DNA]</scope>
    <source>
        <strain evidence="2">NBSH44</strain>
    </source>
</reference>
<dbReference type="Proteomes" id="UP000515307">
    <property type="component" value="Chromosome"/>
</dbReference>
<accession>A0A7G7BFS0</accession>
<dbReference type="RefSeq" id="WP_185297747.1">
    <property type="nucleotide sequence ID" value="NZ_CP045702.1"/>
</dbReference>